<dbReference type="Gene3D" id="3.30.420.140">
    <property type="entry name" value="YqgF/RNase H-like domain"/>
    <property type="match status" value="1"/>
</dbReference>
<evidence type="ECO:0000259" key="6">
    <source>
        <dbReference type="SMART" id="SM00732"/>
    </source>
</evidence>
<dbReference type="CDD" id="cd16964">
    <property type="entry name" value="YqgF"/>
    <property type="match status" value="1"/>
</dbReference>
<dbReference type="Pfam" id="PF03652">
    <property type="entry name" value="RuvX"/>
    <property type="match status" value="1"/>
</dbReference>
<proteinExistence type="inferred from homology"/>
<comment type="caution">
    <text evidence="7">The sequence shown here is derived from an EMBL/GenBank/DDBJ whole genome shotgun (WGS) entry which is preliminary data.</text>
</comment>
<dbReference type="GO" id="GO:0005829">
    <property type="term" value="C:cytosol"/>
    <property type="evidence" value="ECO:0007669"/>
    <property type="project" value="TreeGrafter"/>
</dbReference>
<evidence type="ECO:0000256" key="1">
    <source>
        <dbReference type="ARBA" id="ARBA00022490"/>
    </source>
</evidence>
<dbReference type="EMBL" id="MHCQ01000044">
    <property type="protein sequence ID" value="OGY23303.1"/>
    <property type="molecule type" value="Genomic_DNA"/>
</dbReference>
<dbReference type="InterPro" id="IPR005227">
    <property type="entry name" value="YqgF"/>
</dbReference>
<comment type="similarity">
    <text evidence="5">Belongs to the YqgF HJR family.</text>
</comment>
<dbReference type="EC" id="3.1.-.-" evidence="5"/>
<dbReference type="Proteomes" id="UP000177103">
    <property type="component" value="Unassembled WGS sequence"/>
</dbReference>
<accession>A0A1G1W6M5</accession>
<evidence type="ECO:0000313" key="7">
    <source>
        <dbReference type="EMBL" id="OGY23303.1"/>
    </source>
</evidence>
<gene>
    <name evidence="7" type="ORF">A2Y57_04925</name>
</gene>
<reference evidence="7 8" key="1">
    <citation type="journal article" date="2016" name="Nat. Commun.">
        <title>Thousands of microbial genomes shed light on interconnected biogeochemical processes in an aquifer system.</title>
        <authorList>
            <person name="Anantharaman K."/>
            <person name="Brown C.T."/>
            <person name="Hug L.A."/>
            <person name="Sharon I."/>
            <person name="Castelle C.J."/>
            <person name="Probst A.J."/>
            <person name="Thomas B.C."/>
            <person name="Singh A."/>
            <person name="Wilkins M.J."/>
            <person name="Karaoz U."/>
            <person name="Brodie E.L."/>
            <person name="Williams K.H."/>
            <person name="Hubbard S.S."/>
            <person name="Banfield J.F."/>
        </authorList>
    </citation>
    <scope>NUCLEOTIDE SEQUENCE [LARGE SCALE GENOMIC DNA]</scope>
</reference>
<dbReference type="InterPro" id="IPR012337">
    <property type="entry name" value="RNaseH-like_sf"/>
</dbReference>
<dbReference type="InterPro" id="IPR037027">
    <property type="entry name" value="YqgF/RNaseH-like_dom_sf"/>
</dbReference>
<dbReference type="InterPro" id="IPR006641">
    <property type="entry name" value="YqgF/RNaseH-like_dom"/>
</dbReference>
<feature type="domain" description="YqgF/RNase H-like" evidence="6">
    <location>
        <begin position="1"/>
        <end position="92"/>
    </location>
</feature>
<evidence type="ECO:0000256" key="4">
    <source>
        <dbReference type="ARBA" id="ARBA00022801"/>
    </source>
</evidence>
<dbReference type="GO" id="GO:0004518">
    <property type="term" value="F:nuclease activity"/>
    <property type="evidence" value="ECO:0007669"/>
    <property type="project" value="UniProtKB-KW"/>
</dbReference>
<dbReference type="HAMAP" id="MF_00651">
    <property type="entry name" value="Nuclease_YqgF"/>
    <property type="match status" value="1"/>
</dbReference>
<dbReference type="SUPFAM" id="SSF53098">
    <property type="entry name" value="Ribonuclease H-like"/>
    <property type="match status" value="1"/>
</dbReference>
<evidence type="ECO:0000256" key="5">
    <source>
        <dbReference type="HAMAP-Rule" id="MF_00651"/>
    </source>
</evidence>
<keyword evidence="3 5" id="KW-0540">Nuclease</keyword>
<protein>
    <recommendedName>
        <fullName evidence="5">Putative pre-16S rRNA nuclease</fullName>
        <ecNumber evidence="5">3.1.-.-</ecNumber>
    </recommendedName>
</protein>
<comment type="function">
    <text evidence="5">Could be a nuclease involved in processing of the 5'-end of pre-16S rRNA.</text>
</comment>
<dbReference type="SMART" id="SM00732">
    <property type="entry name" value="YqgFc"/>
    <property type="match status" value="1"/>
</dbReference>
<dbReference type="GO" id="GO:0000967">
    <property type="term" value="P:rRNA 5'-end processing"/>
    <property type="evidence" value="ECO:0007669"/>
    <property type="project" value="UniProtKB-UniRule"/>
</dbReference>
<dbReference type="PANTHER" id="PTHR33317:SF4">
    <property type="entry name" value="POLYNUCLEOTIDYL TRANSFERASE, RIBONUCLEASE H-LIKE SUPERFAMILY PROTEIN"/>
    <property type="match status" value="1"/>
</dbReference>
<dbReference type="GO" id="GO:0016788">
    <property type="term" value="F:hydrolase activity, acting on ester bonds"/>
    <property type="evidence" value="ECO:0007669"/>
    <property type="project" value="UniProtKB-UniRule"/>
</dbReference>
<keyword evidence="2 5" id="KW-0690">Ribosome biogenesis</keyword>
<organism evidence="7 8">
    <name type="scientific">Candidatus Woykebacteria bacterium RBG_13_40_7b</name>
    <dbReference type="NCBI Taxonomy" id="1802594"/>
    <lineage>
        <taxon>Bacteria</taxon>
        <taxon>Candidatus Woykeibacteriota</taxon>
    </lineage>
</organism>
<keyword evidence="4 5" id="KW-0378">Hydrolase</keyword>
<comment type="subcellular location">
    <subcellularLocation>
        <location evidence="5">Cytoplasm</location>
    </subcellularLocation>
</comment>
<dbReference type="PANTHER" id="PTHR33317">
    <property type="entry name" value="POLYNUCLEOTIDYL TRANSFERASE, RIBONUCLEASE H-LIKE SUPERFAMILY PROTEIN"/>
    <property type="match status" value="1"/>
</dbReference>
<name>A0A1G1W6M5_9BACT</name>
<evidence type="ECO:0000313" key="8">
    <source>
        <dbReference type="Proteomes" id="UP000177103"/>
    </source>
</evidence>
<keyword evidence="1 5" id="KW-0963">Cytoplasm</keyword>
<dbReference type="NCBIfam" id="TIGR00250">
    <property type="entry name" value="RNAse_H_YqgF"/>
    <property type="match status" value="1"/>
</dbReference>
<dbReference type="AlphaFoldDB" id="A0A1G1W6M5"/>
<sequence length="131" mass="14825">MKYLSVDFGLKRVGLAVSSGEIATPLKILDYKDRSDLIKEVLKICRDEEITDVLVGIPEKDRIGAEKFARKLEAAASLKVVRFNEDSTTLAALDKIEEAGLKKKKRKRVDHFAASILLQNFLESRNDKTYR</sequence>
<evidence type="ECO:0000256" key="3">
    <source>
        <dbReference type="ARBA" id="ARBA00022722"/>
    </source>
</evidence>
<evidence type="ECO:0000256" key="2">
    <source>
        <dbReference type="ARBA" id="ARBA00022517"/>
    </source>
</evidence>